<gene>
    <name evidence="2" type="ORF">AAEO60_14405</name>
</gene>
<keyword evidence="1" id="KW-0812">Transmembrane</keyword>
<feature type="transmembrane region" description="Helical" evidence="1">
    <location>
        <begin position="20"/>
        <end position="42"/>
    </location>
</feature>
<dbReference type="RefSeq" id="WP_341674408.1">
    <property type="nucleotide sequence ID" value="NZ_JBBYHV010000002.1"/>
</dbReference>
<dbReference type="EMBL" id="JBBYHV010000002">
    <property type="protein sequence ID" value="MEL1251866.1"/>
    <property type="molecule type" value="Genomic_DNA"/>
</dbReference>
<sequence>MTAEGFALAFDIRTSPDPFWSASGAMLFLFPIMGILLFVFAPKLPNLISPRSMLARRVIAGFVVLFSVPLALIVTVSRYNDRSDWTAQLASGEADFVEGCLDWFHPMPRDGHESEIVAVDGRVFRYSDFNLTTPFNNTRSHGGPIESTSAVRIWHDGNAILRLEVRRQACPSAADPGADGPPSGYGTIY</sequence>
<keyword evidence="3" id="KW-1185">Reference proteome</keyword>
<accession>A0ABU9IHF0</accession>
<reference evidence="2 3" key="1">
    <citation type="submission" date="2024-04" db="EMBL/GenBank/DDBJ databases">
        <title>Aurantiacibacter sp. DGU6 16S ribosomal RNA gene Genome sequencing and assembly.</title>
        <authorList>
            <person name="Park S."/>
        </authorList>
    </citation>
    <scope>NUCLEOTIDE SEQUENCE [LARGE SCALE GENOMIC DNA]</scope>
    <source>
        <strain evidence="2 3">DGU6</strain>
    </source>
</reference>
<organism evidence="2 3">
    <name type="scientific">Aurantiacibacter gilvus</name>
    <dbReference type="NCBI Taxonomy" id="3139141"/>
    <lineage>
        <taxon>Bacteria</taxon>
        <taxon>Pseudomonadati</taxon>
        <taxon>Pseudomonadota</taxon>
        <taxon>Alphaproteobacteria</taxon>
        <taxon>Sphingomonadales</taxon>
        <taxon>Erythrobacteraceae</taxon>
        <taxon>Aurantiacibacter</taxon>
    </lineage>
</organism>
<proteinExistence type="predicted"/>
<keyword evidence="1" id="KW-1133">Transmembrane helix</keyword>
<keyword evidence="1" id="KW-0472">Membrane</keyword>
<comment type="caution">
    <text evidence="2">The sequence shown here is derived from an EMBL/GenBank/DDBJ whole genome shotgun (WGS) entry which is preliminary data.</text>
</comment>
<evidence type="ECO:0000313" key="3">
    <source>
        <dbReference type="Proteomes" id="UP001497045"/>
    </source>
</evidence>
<evidence type="ECO:0000313" key="2">
    <source>
        <dbReference type="EMBL" id="MEL1251866.1"/>
    </source>
</evidence>
<dbReference type="Proteomes" id="UP001497045">
    <property type="component" value="Unassembled WGS sequence"/>
</dbReference>
<feature type="transmembrane region" description="Helical" evidence="1">
    <location>
        <begin position="54"/>
        <end position="74"/>
    </location>
</feature>
<protein>
    <submittedName>
        <fullName evidence="2">Uncharacterized protein</fullName>
    </submittedName>
</protein>
<name>A0ABU9IHF0_9SPHN</name>
<evidence type="ECO:0000256" key="1">
    <source>
        <dbReference type="SAM" id="Phobius"/>
    </source>
</evidence>